<reference evidence="6" key="1">
    <citation type="submission" date="2023-06" db="EMBL/GenBank/DDBJ databases">
        <title>Survivors Of The Sea: Transcriptome response of Skeletonema marinoi to long-term dormancy.</title>
        <authorList>
            <person name="Pinder M.I.M."/>
            <person name="Kourtchenko O."/>
            <person name="Robertson E.K."/>
            <person name="Larsson T."/>
            <person name="Maumus F."/>
            <person name="Osuna-Cruz C.M."/>
            <person name="Vancaester E."/>
            <person name="Stenow R."/>
            <person name="Vandepoele K."/>
            <person name="Ploug H."/>
            <person name="Bruchert V."/>
            <person name="Godhe A."/>
            <person name="Topel M."/>
        </authorList>
    </citation>
    <scope>NUCLEOTIDE SEQUENCE</scope>
    <source>
        <strain evidence="6">R05AC</strain>
    </source>
</reference>
<dbReference type="Gene3D" id="1.20.120.550">
    <property type="entry name" value="Membrane associated eicosanoid/glutathione metabolism-like domain"/>
    <property type="match status" value="1"/>
</dbReference>
<evidence type="ECO:0000313" key="7">
    <source>
        <dbReference type="Proteomes" id="UP001224775"/>
    </source>
</evidence>
<dbReference type="Proteomes" id="UP001224775">
    <property type="component" value="Unassembled WGS sequence"/>
</dbReference>
<feature type="transmembrane region" description="Helical" evidence="5">
    <location>
        <begin position="108"/>
        <end position="135"/>
    </location>
</feature>
<evidence type="ECO:0000256" key="1">
    <source>
        <dbReference type="ARBA" id="ARBA00004370"/>
    </source>
</evidence>
<dbReference type="Pfam" id="PF01124">
    <property type="entry name" value="MAPEG"/>
    <property type="match status" value="1"/>
</dbReference>
<comment type="subcellular location">
    <subcellularLocation>
        <location evidence="1">Membrane</location>
    </subcellularLocation>
</comment>
<evidence type="ECO:0000256" key="4">
    <source>
        <dbReference type="ARBA" id="ARBA00023136"/>
    </source>
</evidence>
<dbReference type="InterPro" id="IPR001129">
    <property type="entry name" value="Membr-assoc_MAPEG"/>
</dbReference>
<feature type="transmembrane region" description="Helical" evidence="5">
    <location>
        <begin position="21"/>
        <end position="39"/>
    </location>
</feature>
<dbReference type="InterPro" id="IPR023352">
    <property type="entry name" value="MAPEG-like_dom_sf"/>
</dbReference>
<dbReference type="AlphaFoldDB" id="A0AAD8XWG8"/>
<keyword evidence="2 5" id="KW-0812">Transmembrane</keyword>
<proteinExistence type="predicted"/>
<protein>
    <submittedName>
        <fullName evidence="6">Uncharacterized protein</fullName>
    </submittedName>
</protein>
<keyword evidence="4 5" id="KW-0472">Membrane</keyword>
<dbReference type="SUPFAM" id="SSF161084">
    <property type="entry name" value="MAPEG domain-like"/>
    <property type="match status" value="1"/>
</dbReference>
<sequence length="184" mass="20572">MTDPKDKTTPTVPLEKELQEIMKLVTMFTLLGAALSFLFGREPGTLPDDIIKELAPSILRVLRVMGVGMAKGRRGILEQSYKDLPAKEDEEVYLRQRVLTNQLEQMPLFIVGTFLCALLVNGKVASILSLVWVVLRRMYASTYKRAGGKKLKQIGLAKFTVPCYFICNTMVMAAGIQAVRGYVR</sequence>
<evidence type="ECO:0000256" key="3">
    <source>
        <dbReference type="ARBA" id="ARBA00022989"/>
    </source>
</evidence>
<evidence type="ECO:0000256" key="5">
    <source>
        <dbReference type="SAM" id="Phobius"/>
    </source>
</evidence>
<evidence type="ECO:0000256" key="2">
    <source>
        <dbReference type="ARBA" id="ARBA00022692"/>
    </source>
</evidence>
<evidence type="ECO:0000313" key="6">
    <source>
        <dbReference type="EMBL" id="KAK1734780.1"/>
    </source>
</evidence>
<keyword evidence="7" id="KW-1185">Reference proteome</keyword>
<feature type="transmembrane region" description="Helical" evidence="5">
    <location>
        <begin position="156"/>
        <end position="179"/>
    </location>
</feature>
<organism evidence="6 7">
    <name type="scientific">Skeletonema marinoi</name>
    <dbReference type="NCBI Taxonomy" id="267567"/>
    <lineage>
        <taxon>Eukaryota</taxon>
        <taxon>Sar</taxon>
        <taxon>Stramenopiles</taxon>
        <taxon>Ochrophyta</taxon>
        <taxon>Bacillariophyta</taxon>
        <taxon>Coscinodiscophyceae</taxon>
        <taxon>Thalassiosirophycidae</taxon>
        <taxon>Thalassiosirales</taxon>
        <taxon>Skeletonemataceae</taxon>
        <taxon>Skeletonema</taxon>
        <taxon>Skeletonema marinoi-dohrnii complex</taxon>
    </lineage>
</organism>
<gene>
    <name evidence="6" type="ORF">QTG54_014653</name>
</gene>
<dbReference type="GO" id="GO:0016020">
    <property type="term" value="C:membrane"/>
    <property type="evidence" value="ECO:0007669"/>
    <property type="project" value="UniProtKB-SubCell"/>
</dbReference>
<keyword evidence="3 5" id="KW-1133">Transmembrane helix</keyword>
<accession>A0AAD8XWG8</accession>
<name>A0AAD8XWG8_9STRA</name>
<comment type="caution">
    <text evidence="6">The sequence shown here is derived from an EMBL/GenBank/DDBJ whole genome shotgun (WGS) entry which is preliminary data.</text>
</comment>
<dbReference type="EMBL" id="JATAAI010000037">
    <property type="protein sequence ID" value="KAK1734780.1"/>
    <property type="molecule type" value="Genomic_DNA"/>
</dbReference>